<evidence type="ECO:0000313" key="2">
    <source>
        <dbReference type="EMBL" id="MBB6218806.1"/>
    </source>
</evidence>
<feature type="transmembrane region" description="Helical" evidence="1">
    <location>
        <begin position="532"/>
        <end position="551"/>
    </location>
</feature>
<keyword evidence="1" id="KW-1133">Transmembrane helix</keyword>
<accession>A0A841KYF0</accession>
<evidence type="ECO:0000256" key="1">
    <source>
        <dbReference type="SAM" id="Phobius"/>
    </source>
</evidence>
<feature type="transmembrane region" description="Helical" evidence="1">
    <location>
        <begin position="403"/>
        <end position="421"/>
    </location>
</feature>
<protein>
    <submittedName>
        <fullName evidence="2">MFS family permease</fullName>
    </submittedName>
</protein>
<feature type="transmembrane region" description="Helical" evidence="1">
    <location>
        <begin position="578"/>
        <end position="595"/>
    </location>
</feature>
<feature type="transmembrane region" description="Helical" evidence="1">
    <location>
        <begin position="685"/>
        <end position="706"/>
    </location>
</feature>
<dbReference type="InterPro" id="IPR043748">
    <property type="entry name" value="DUF5693"/>
</dbReference>
<feature type="transmembrane region" description="Helical" evidence="1">
    <location>
        <begin position="490"/>
        <end position="512"/>
    </location>
</feature>
<feature type="transmembrane region" description="Helical" evidence="1">
    <location>
        <begin position="428"/>
        <end position="446"/>
    </location>
</feature>
<sequence>MKKNGIILIILMIGLVVSSLTAFERISIEGQNKTVDITVDYLEIEKLAKQSDHDMKWWFSQFKDMGIRSVALNEESFETLLEEKKPIRLEIVGNILGALNWQEKYPKSVVDYLNSTDVDDYDMVVTTNDQGLYQFIKSALDDRYDPKKIKLFSEDNTYVFVLDGDIKDALFTQKRTLIDQESKPYKEETLLFGSQLMRLSLGLDPEKVNIVKASGLEVLPRPYNYQSWSGKDYVKAVLADYERLGLNPKYMIFGGKQVLGYPGAVGMTESYMKKNDVKLGLIESTVQREHIKQDGLEELARSLDYNSVRIFSVPPYIQKRFKFYNYEGAEEIENTLYRAITERNIRLIYFRPFMKDDRVYITDIKEYEKTFDSLKARIAEHGMTLGQASVMTPNRLNIWKKITIGWGIAAGVVLLISNFIVLNNKFKYGLLSIGMIGVTGMCYVLPSWADKILALTAAVVFPSLSMVYLFKRCRQYFDNKDKNPDLLRGLLIGIKDLILTSAISFMGALFVGSTLSDIEYLLEMDIFRGVKVAQLLPIVVFGLIYIIYFGYKRKPGEKMKSQLPIADIKRLLFDDIKIIYVVAGAIVLAAGYIYIARTGHETNIQPSTFEMITRNLLEVKLLARPRTKEFLIAFPAIIVAVYAARHRYRTIMFLAGLAGIIGQTSIVNTFSHLRTPMYLSVIRTIYALGFGILLGVGYVVVLEIGIRLLRLVRGEKLHG</sequence>
<proteinExistence type="predicted"/>
<dbReference type="RefSeq" id="WP_184313617.1">
    <property type="nucleotide sequence ID" value="NZ_JACHEN010000049.1"/>
</dbReference>
<feature type="transmembrane region" description="Helical" evidence="1">
    <location>
        <begin position="651"/>
        <end position="673"/>
    </location>
</feature>
<reference evidence="2 3" key="1">
    <citation type="submission" date="2020-08" db="EMBL/GenBank/DDBJ databases">
        <title>Genomic Encyclopedia of Type Strains, Phase IV (KMG-IV): sequencing the most valuable type-strain genomes for metagenomic binning, comparative biology and taxonomic classification.</title>
        <authorList>
            <person name="Goeker M."/>
        </authorList>
    </citation>
    <scope>NUCLEOTIDE SEQUENCE [LARGE SCALE GENOMIC DNA]</scope>
    <source>
        <strain evidence="2 3">DSM 103526</strain>
    </source>
</reference>
<organism evidence="2 3">
    <name type="scientific">Anaerosolibacter carboniphilus</name>
    <dbReference type="NCBI Taxonomy" id="1417629"/>
    <lineage>
        <taxon>Bacteria</taxon>
        <taxon>Bacillati</taxon>
        <taxon>Bacillota</taxon>
        <taxon>Clostridia</taxon>
        <taxon>Peptostreptococcales</taxon>
        <taxon>Thermotaleaceae</taxon>
        <taxon>Anaerosolibacter</taxon>
    </lineage>
</organism>
<dbReference type="EMBL" id="JACHEN010000049">
    <property type="protein sequence ID" value="MBB6218806.1"/>
    <property type="molecule type" value="Genomic_DNA"/>
</dbReference>
<feature type="transmembrane region" description="Helical" evidence="1">
    <location>
        <begin position="452"/>
        <end position="470"/>
    </location>
</feature>
<gene>
    <name evidence="2" type="ORF">HNQ80_004981</name>
</gene>
<comment type="caution">
    <text evidence="2">The sequence shown here is derived from an EMBL/GenBank/DDBJ whole genome shotgun (WGS) entry which is preliminary data.</text>
</comment>
<keyword evidence="1" id="KW-0472">Membrane</keyword>
<keyword evidence="1" id="KW-0812">Transmembrane</keyword>
<keyword evidence="3" id="KW-1185">Reference proteome</keyword>
<name>A0A841KYF0_9FIRM</name>
<evidence type="ECO:0000313" key="3">
    <source>
        <dbReference type="Proteomes" id="UP000579281"/>
    </source>
</evidence>
<dbReference type="Pfam" id="PF18949">
    <property type="entry name" value="DUF5693"/>
    <property type="match status" value="1"/>
</dbReference>
<feature type="transmembrane region" description="Helical" evidence="1">
    <location>
        <begin position="627"/>
        <end position="644"/>
    </location>
</feature>
<dbReference type="AlphaFoldDB" id="A0A841KYF0"/>
<dbReference type="Proteomes" id="UP000579281">
    <property type="component" value="Unassembled WGS sequence"/>
</dbReference>